<evidence type="ECO:0000313" key="2">
    <source>
        <dbReference type="EMBL" id="WVZ50129.1"/>
    </source>
</evidence>
<organism evidence="2 3">
    <name type="scientific">Paspalum notatum var. saurae</name>
    <dbReference type="NCBI Taxonomy" id="547442"/>
    <lineage>
        <taxon>Eukaryota</taxon>
        <taxon>Viridiplantae</taxon>
        <taxon>Streptophyta</taxon>
        <taxon>Embryophyta</taxon>
        <taxon>Tracheophyta</taxon>
        <taxon>Spermatophyta</taxon>
        <taxon>Magnoliopsida</taxon>
        <taxon>Liliopsida</taxon>
        <taxon>Poales</taxon>
        <taxon>Poaceae</taxon>
        <taxon>PACMAD clade</taxon>
        <taxon>Panicoideae</taxon>
        <taxon>Andropogonodae</taxon>
        <taxon>Paspaleae</taxon>
        <taxon>Paspalinae</taxon>
        <taxon>Paspalum</taxon>
    </lineage>
</organism>
<protein>
    <submittedName>
        <fullName evidence="2">Uncharacterized protein</fullName>
    </submittedName>
</protein>
<proteinExistence type="predicted"/>
<feature type="compositionally biased region" description="Basic and acidic residues" evidence="1">
    <location>
        <begin position="1"/>
        <end position="15"/>
    </location>
</feature>
<reference evidence="2 3" key="1">
    <citation type="submission" date="2024-02" db="EMBL/GenBank/DDBJ databases">
        <title>High-quality chromosome-scale genome assembly of Pensacola bahiagrass (Paspalum notatum Flugge var. saurae).</title>
        <authorList>
            <person name="Vega J.M."/>
            <person name="Podio M."/>
            <person name="Orjuela J."/>
            <person name="Siena L.A."/>
            <person name="Pessino S.C."/>
            <person name="Combes M.C."/>
            <person name="Mariac C."/>
            <person name="Albertini E."/>
            <person name="Pupilli F."/>
            <person name="Ortiz J.P.A."/>
            <person name="Leblanc O."/>
        </authorList>
    </citation>
    <scope>NUCLEOTIDE SEQUENCE [LARGE SCALE GENOMIC DNA]</scope>
    <source>
        <strain evidence="2">R1</strain>
        <tissue evidence="2">Leaf</tissue>
    </source>
</reference>
<evidence type="ECO:0000313" key="3">
    <source>
        <dbReference type="Proteomes" id="UP001341281"/>
    </source>
</evidence>
<gene>
    <name evidence="2" type="ORF">U9M48_001415</name>
</gene>
<accession>A0AAQ3PFW1</accession>
<feature type="region of interest" description="Disordered" evidence="1">
    <location>
        <begin position="1"/>
        <end position="22"/>
    </location>
</feature>
<keyword evidence="3" id="KW-1185">Reference proteome</keyword>
<feature type="non-terminal residue" evidence="2">
    <location>
        <position position="92"/>
    </location>
</feature>
<dbReference type="AlphaFoldDB" id="A0AAQ3PFW1"/>
<name>A0AAQ3PFW1_PASNO</name>
<dbReference type="Proteomes" id="UP001341281">
    <property type="component" value="Chromosome 01"/>
</dbReference>
<dbReference type="EMBL" id="CP144745">
    <property type="protein sequence ID" value="WVZ50129.1"/>
    <property type="molecule type" value="Genomic_DNA"/>
</dbReference>
<sequence>MRRQREPGFGEHDGANRAVPRTADEFKLTAGQGVGHGEKRNETIDGGAKGLILEQYSTDALEFLLYCEGYMPCVVVDKEMALRISSDTNIYI</sequence>
<evidence type="ECO:0000256" key="1">
    <source>
        <dbReference type="SAM" id="MobiDB-lite"/>
    </source>
</evidence>